<name>K0T7K7_THAOC</name>
<feature type="region of interest" description="Disordered" evidence="1">
    <location>
        <begin position="106"/>
        <end position="203"/>
    </location>
</feature>
<reference evidence="2 3" key="1">
    <citation type="journal article" date="2012" name="Genome Biol.">
        <title>Genome and low-iron response of an oceanic diatom adapted to chronic iron limitation.</title>
        <authorList>
            <person name="Lommer M."/>
            <person name="Specht M."/>
            <person name="Roy A.S."/>
            <person name="Kraemer L."/>
            <person name="Andreson R."/>
            <person name="Gutowska M.A."/>
            <person name="Wolf J."/>
            <person name="Bergner S.V."/>
            <person name="Schilhabel M.B."/>
            <person name="Klostermeier U.C."/>
            <person name="Beiko R.G."/>
            <person name="Rosenstiel P."/>
            <person name="Hippler M."/>
            <person name="Laroche J."/>
        </authorList>
    </citation>
    <scope>NUCLEOTIDE SEQUENCE [LARGE SCALE GENOMIC DNA]</scope>
    <source>
        <strain evidence="2 3">CCMP1005</strain>
    </source>
</reference>
<gene>
    <name evidence="2" type="ORF">THAOC_04774</name>
</gene>
<feature type="compositionally biased region" description="Polar residues" evidence="1">
    <location>
        <begin position="23"/>
        <end position="33"/>
    </location>
</feature>
<feature type="region of interest" description="Disordered" evidence="1">
    <location>
        <begin position="1"/>
        <end position="33"/>
    </location>
</feature>
<feature type="non-terminal residue" evidence="2">
    <location>
        <position position="203"/>
    </location>
</feature>
<feature type="compositionally biased region" description="Low complexity" evidence="1">
    <location>
        <begin position="151"/>
        <end position="161"/>
    </location>
</feature>
<organism evidence="2 3">
    <name type="scientific">Thalassiosira oceanica</name>
    <name type="common">Marine diatom</name>
    <dbReference type="NCBI Taxonomy" id="159749"/>
    <lineage>
        <taxon>Eukaryota</taxon>
        <taxon>Sar</taxon>
        <taxon>Stramenopiles</taxon>
        <taxon>Ochrophyta</taxon>
        <taxon>Bacillariophyta</taxon>
        <taxon>Coscinodiscophyceae</taxon>
        <taxon>Thalassiosirophycidae</taxon>
        <taxon>Thalassiosirales</taxon>
        <taxon>Thalassiosiraceae</taxon>
        <taxon>Thalassiosira</taxon>
    </lineage>
</organism>
<protein>
    <submittedName>
        <fullName evidence="2">Uncharacterized protein</fullName>
    </submittedName>
</protein>
<dbReference type="EMBL" id="AGNL01004366">
    <property type="protein sequence ID" value="EJK73595.1"/>
    <property type="molecule type" value="Genomic_DNA"/>
</dbReference>
<comment type="caution">
    <text evidence="2">The sequence shown here is derived from an EMBL/GenBank/DDBJ whole genome shotgun (WGS) entry which is preliminary data.</text>
</comment>
<evidence type="ECO:0000256" key="1">
    <source>
        <dbReference type="SAM" id="MobiDB-lite"/>
    </source>
</evidence>
<dbReference type="AlphaFoldDB" id="K0T7K7"/>
<dbReference type="Proteomes" id="UP000266841">
    <property type="component" value="Unassembled WGS sequence"/>
</dbReference>
<proteinExistence type="predicted"/>
<evidence type="ECO:0000313" key="3">
    <source>
        <dbReference type="Proteomes" id="UP000266841"/>
    </source>
</evidence>
<keyword evidence="3" id="KW-1185">Reference proteome</keyword>
<accession>K0T7K7</accession>
<sequence>MANGDDDQCESQRQERHAMCSFRTKTTTTSNNGRRANVFLRSSSLRSLRSSWDIEPPFDPASVSDLLLESRDWKADGTRTAPRPLRLPSAARIGGGRIQAYRRDSLEPPSGCPKRDHNGVVVPPHGRRGDVRAPPLRPAQAQEPEDGGVEAAALVVPALPDGPRRVVGRRRQREAGRDGGGAAPPPDQDGGGGGPLGIQIRVG</sequence>
<evidence type="ECO:0000313" key="2">
    <source>
        <dbReference type="EMBL" id="EJK73595.1"/>
    </source>
</evidence>